<name>A0AAN9AER2_HALRR</name>
<organism evidence="1 2">
    <name type="scientific">Halocaridina rubra</name>
    <name type="common">Hawaiian red shrimp</name>
    <dbReference type="NCBI Taxonomy" id="373956"/>
    <lineage>
        <taxon>Eukaryota</taxon>
        <taxon>Metazoa</taxon>
        <taxon>Ecdysozoa</taxon>
        <taxon>Arthropoda</taxon>
        <taxon>Crustacea</taxon>
        <taxon>Multicrustacea</taxon>
        <taxon>Malacostraca</taxon>
        <taxon>Eumalacostraca</taxon>
        <taxon>Eucarida</taxon>
        <taxon>Decapoda</taxon>
        <taxon>Pleocyemata</taxon>
        <taxon>Caridea</taxon>
        <taxon>Atyoidea</taxon>
        <taxon>Atyidae</taxon>
        <taxon>Halocaridina</taxon>
    </lineage>
</organism>
<feature type="non-terminal residue" evidence="1">
    <location>
        <position position="1"/>
    </location>
</feature>
<dbReference type="Proteomes" id="UP001381693">
    <property type="component" value="Unassembled WGS sequence"/>
</dbReference>
<evidence type="ECO:0000313" key="1">
    <source>
        <dbReference type="EMBL" id="KAK7086228.1"/>
    </source>
</evidence>
<reference evidence="1 2" key="1">
    <citation type="submission" date="2023-11" db="EMBL/GenBank/DDBJ databases">
        <title>Halocaridina rubra genome assembly.</title>
        <authorList>
            <person name="Smith C."/>
        </authorList>
    </citation>
    <scope>NUCLEOTIDE SEQUENCE [LARGE SCALE GENOMIC DNA]</scope>
    <source>
        <strain evidence="1">EP-1</strain>
        <tissue evidence="1">Whole</tissue>
    </source>
</reference>
<gene>
    <name evidence="1" type="ORF">SK128_006876</name>
</gene>
<keyword evidence="2" id="KW-1185">Reference proteome</keyword>
<sequence length="53" mass="5694">YHPAGGRPALRLGGMDEFPRDIIQSNAQPANTSSGYSPVTSNLRLYSICGGYH</sequence>
<dbReference type="AlphaFoldDB" id="A0AAN9AER2"/>
<dbReference type="EMBL" id="JAXCGZ010000288">
    <property type="protein sequence ID" value="KAK7086228.1"/>
    <property type="molecule type" value="Genomic_DNA"/>
</dbReference>
<feature type="non-terminal residue" evidence="1">
    <location>
        <position position="53"/>
    </location>
</feature>
<protein>
    <submittedName>
        <fullName evidence="1">Uncharacterized protein</fullName>
    </submittedName>
</protein>
<accession>A0AAN9AER2</accession>
<comment type="caution">
    <text evidence="1">The sequence shown here is derived from an EMBL/GenBank/DDBJ whole genome shotgun (WGS) entry which is preliminary data.</text>
</comment>
<evidence type="ECO:0000313" key="2">
    <source>
        <dbReference type="Proteomes" id="UP001381693"/>
    </source>
</evidence>
<proteinExistence type="predicted"/>